<proteinExistence type="predicted"/>
<organism evidence="1 2">
    <name type="scientific">Chitinophaga polysaccharea</name>
    <dbReference type="NCBI Taxonomy" id="1293035"/>
    <lineage>
        <taxon>Bacteria</taxon>
        <taxon>Pseudomonadati</taxon>
        <taxon>Bacteroidota</taxon>
        <taxon>Chitinophagia</taxon>
        <taxon>Chitinophagales</taxon>
        <taxon>Chitinophagaceae</taxon>
        <taxon>Chitinophaga</taxon>
    </lineage>
</organism>
<comment type="caution">
    <text evidence="1">The sequence shown here is derived from an EMBL/GenBank/DDBJ whole genome shotgun (WGS) entry which is preliminary data.</text>
</comment>
<accession>A0A561PRK6</accession>
<sequence length="75" mass="8714">MSTFNVEIDNHEISVRQENENGFIVRIPEKTIHLQRRQDNEGANHWFEDGKDNETVLTANIGAAIENWLAQHRSE</sequence>
<protein>
    <submittedName>
        <fullName evidence="1">Uncharacterized protein</fullName>
    </submittedName>
</protein>
<dbReference type="RefSeq" id="WP_145670724.1">
    <property type="nucleotide sequence ID" value="NZ_VIWO01000004.1"/>
</dbReference>
<dbReference type="AlphaFoldDB" id="A0A561PRK6"/>
<evidence type="ECO:0000313" key="2">
    <source>
        <dbReference type="Proteomes" id="UP000320811"/>
    </source>
</evidence>
<dbReference type="Proteomes" id="UP000320811">
    <property type="component" value="Unassembled WGS sequence"/>
</dbReference>
<name>A0A561PRK6_9BACT</name>
<evidence type="ECO:0000313" key="1">
    <source>
        <dbReference type="EMBL" id="TWF40747.1"/>
    </source>
</evidence>
<dbReference type="OrthoDB" id="676314at2"/>
<dbReference type="EMBL" id="VIWO01000004">
    <property type="protein sequence ID" value="TWF40747.1"/>
    <property type="molecule type" value="Genomic_DNA"/>
</dbReference>
<reference evidence="1 2" key="1">
    <citation type="submission" date="2019-06" db="EMBL/GenBank/DDBJ databases">
        <title>Sorghum-associated microbial communities from plants grown in Nebraska, USA.</title>
        <authorList>
            <person name="Schachtman D."/>
        </authorList>
    </citation>
    <scope>NUCLEOTIDE SEQUENCE [LARGE SCALE GENOMIC DNA]</scope>
    <source>
        <strain evidence="1 2">1209</strain>
    </source>
</reference>
<gene>
    <name evidence="1" type="ORF">FHW36_104431</name>
</gene>
<keyword evidence="2" id="KW-1185">Reference proteome</keyword>